<reference evidence="1" key="1">
    <citation type="journal article" date="2015" name="Nature">
        <title>Complex archaea that bridge the gap between prokaryotes and eukaryotes.</title>
        <authorList>
            <person name="Spang A."/>
            <person name="Saw J.H."/>
            <person name="Jorgensen S.L."/>
            <person name="Zaremba-Niedzwiedzka K."/>
            <person name="Martijn J."/>
            <person name="Lind A.E."/>
            <person name="van Eijk R."/>
            <person name="Schleper C."/>
            <person name="Guy L."/>
            <person name="Ettema T.J."/>
        </authorList>
    </citation>
    <scope>NUCLEOTIDE SEQUENCE</scope>
</reference>
<protein>
    <submittedName>
        <fullName evidence="1">Uncharacterized protein</fullName>
    </submittedName>
</protein>
<gene>
    <name evidence="1" type="ORF">LCGC14_2097940</name>
</gene>
<accession>A0A0F9EAZ8</accession>
<evidence type="ECO:0000313" key="1">
    <source>
        <dbReference type="EMBL" id="KKL71134.1"/>
    </source>
</evidence>
<name>A0A0F9EAZ8_9ZZZZ</name>
<dbReference type="AlphaFoldDB" id="A0A0F9EAZ8"/>
<organism evidence="1">
    <name type="scientific">marine sediment metagenome</name>
    <dbReference type="NCBI Taxonomy" id="412755"/>
    <lineage>
        <taxon>unclassified sequences</taxon>
        <taxon>metagenomes</taxon>
        <taxon>ecological metagenomes</taxon>
    </lineage>
</organism>
<dbReference type="EMBL" id="LAZR01025679">
    <property type="protein sequence ID" value="KKL71134.1"/>
    <property type="molecule type" value="Genomic_DNA"/>
</dbReference>
<comment type="caution">
    <text evidence="1">The sequence shown here is derived from an EMBL/GenBank/DDBJ whole genome shotgun (WGS) entry which is preliminary data.</text>
</comment>
<proteinExistence type="predicted"/>
<sequence length="71" mass="8121">MAIDTREKRFAMLNFTEGLYIHAQFEADGAIDADDRAHLLDLYGGIALDSPSPVDPDNTKYIPVIRRRRRM</sequence>